<feature type="non-terminal residue" evidence="1">
    <location>
        <position position="233"/>
    </location>
</feature>
<gene>
    <name evidence="1" type="ORF">LCGC14_2336200</name>
</gene>
<comment type="caution">
    <text evidence="1">The sequence shown here is derived from an EMBL/GenBank/DDBJ whole genome shotgun (WGS) entry which is preliminary data.</text>
</comment>
<proteinExistence type="predicted"/>
<reference evidence="1" key="1">
    <citation type="journal article" date="2015" name="Nature">
        <title>Complex archaea that bridge the gap between prokaryotes and eukaryotes.</title>
        <authorList>
            <person name="Spang A."/>
            <person name="Saw J.H."/>
            <person name="Jorgensen S.L."/>
            <person name="Zaremba-Niedzwiedzka K."/>
            <person name="Martijn J."/>
            <person name="Lind A.E."/>
            <person name="van Eijk R."/>
            <person name="Schleper C."/>
            <person name="Guy L."/>
            <person name="Ettema T.J."/>
        </authorList>
    </citation>
    <scope>NUCLEOTIDE SEQUENCE</scope>
</reference>
<organism evidence="1">
    <name type="scientific">marine sediment metagenome</name>
    <dbReference type="NCBI Taxonomy" id="412755"/>
    <lineage>
        <taxon>unclassified sequences</taxon>
        <taxon>metagenomes</taxon>
        <taxon>ecological metagenomes</taxon>
    </lineage>
</organism>
<protein>
    <submittedName>
        <fullName evidence="1">Uncharacterized protein</fullName>
    </submittedName>
</protein>
<dbReference type="AlphaFoldDB" id="A0A0F9ER70"/>
<name>A0A0F9ER70_9ZZZZ</name>
<accession>A0A0F9ER70</accession>
<evidence type="ECO:0000313" key="1">
    <source>
        <dbReference type="EMBL" id="KKL47370.1"/>
    </source>
</evidence>
<dbReference type="EMBL" id="LAZR01033690">
    <property type="protein sequence ID" value="KKL47370.1"/>
    <property type="molecule type" value="Genomic_DNA"/>
</dbReference>
<sequence length="233" mass="24590">MTLRHYSRAEVAQVYNEILGELLPGRGVQGIHELSTVQRYEIGSRLKVGRKVFHYALVGVGATGLQATMMAKIKNQQELSFNAIPATGARVAGETNLLLAIAATDGPLQDGSFPLDYLRGGTLTVRPAGAPFNIGISRHPLKAAGAGTLLVQLEAGIPVAVAVTNQQEGISSPYANVVFQSETVPTTSWQAVVGVPIMDVPAGRYTWLQTWGPCAVIGALTVGAAVDQRAVYV</sequence>